<dbReference type="SUPFAM" id="SSF143503">
    <property type="entry name" value="PUG domain-like"/>
    <property type="match status" value="1"/>
</dbReference>
<name>A0A0S4J130_BODSA</name>
<accession>A0A0S4J130</accession>
<gene>
    <name evidence="2" type="ORF">BSAL_79715</name>
</gene>
<feature type="compositionally biased region" description="Basic and acidic residues" evidence="1">
    <location>
        <begin position="351"/>
        <end position="361"/>
    </location>
</feature>
<keyword evidence="3" id="KW-1185">Reference proteome</keyword>
<proteinExistence type="predicted"/>
<reference evidence="3" key="1">
    <citation type="submission" date="2015-09" db="EMBL/GenBank/DDBJ databases">
        <authorList>
            <consortium name="Pathogen Informatics"/>
        </authorList>
    </citation>
    <scope>NUCLEOTIDE SEQUENCE [LARGE SCALE GENOMIC DNA]</scope>
    <source>
        <strain evidence="3">Lake Konstanz</strain>
    </source>
</reference>
<evidence type="ECO:0000256" key="1">
    <source>
        <dbReference type="SAM" id="MobiDB-lite"/>
    </source>
</evidence>
<dbReference type="Gene3D" id="1.20.58.2190">
    <property type="match status" value="1"/>
</dbReference>
<dbReference type="EMBL" id="CYKH01000824">
    <property type="protein sequence ID" value="CUG46042.1"/>
    <property type="molecule type" value="Genomic_DNA"/>
</dbReference>
<evidence type="ECO:0000313" key="2">
    <source>
        <dbReference type="EMBL" id="CUG46042.1"/>
    </source>
</evidence>
<feature type="region of interest" description="Disordered" evidence="1">
    <location>
        <begin position="349"/>
        <end position="368"/>
    </location>
</feature>
<dbReference type="VEuPathDB" id="TriTrypDB:BSAL_79715"/>
<organism evidence="2 3">
    <name type="scientific">Bodo saltans</name>
    <name type="common">Flagellated protozoan</name>
    <dbReference type="NCBI Taxonomy" id="75058"/>
    <lineage>
        <taxon>Eukaryota</taxon>
        <taxon>Discoba</taxon>
        <taxon>Euglenozoa</taxon>
        <taxon>Kinetoplastea</taxon>
        <taxon>Metakinetoplastina</taxon>
        <taxon>Eubodonida</taxon>
        <taxon>Bodonidae</taxon>
        <taxon>Bodo</taxon>
    </lineage>
</organism>
<dbReference type="CDD" id="cd09212">
    <property type="entry name" value="PUB"/>
    <property type="match status" value="1"/>
</dbReference>
<evidence type="ECO:0000313" key="3">
    <source>
        <dbReference type="Proteomes" id="UP000051952"/>
    </source>
</evidence>
<sequence>MSNNRDDLLSNVRPDVTDDEIAAATTILRRILSNILEHPLDDKYRCVNTEGKAWREQASHIFIGGSDWLVAWCCDAVLADTRFQESNVQGSGTLDRAVESRRPSLLVLGGKILPMVHHGGDDKKNSGPASLLASLGDPPRQQLLAACEEALRAVEMLRTSSAAHRQVLQQRRLHQQQTTKTSDVDANVLNAVSLLQRFCTKDHHASSSSSSSLTDLEWRTLCSSLEAVARAWQEVATPAREIGKSNRLDEGASSVADDITTVTMPLAFAQALLLQAPEETKGELILRLESSCERSFWKYIVAQREPHVDISSMSMNIDLVALRLLDEDRVNSLSTAETRSAAARAAVKTRAQREHQEEARRVGSNKTKWPPELLHTATSLIIDIGSLIEQCTVLQQQGTNGDSSKTENEFPKALQTLPSSSPFSSSSSAVVDPRMQLSRRDRIEMRALFEHFETHGDVEYLHNVKATWANTLLQLKRLYKTPTVYLR</sequence>
<protein>
    <submittedName>
        <fullName evidence="2">Uncharacterized protein</fullName>
    </submittedName>
</protein>
<dbReference type="InterPro" id="IPR036339">
    <property type="entry name" value="PUB-like_dom_sf"/>
</dbReference>
<dbReference type="Proteomes" id="UP000051952">
    <property type="component" value="Unassembled WGS sequence"/>
</dbReference>
<dbReference type="AlphaFoldDB" id="A0A0S4J130"/>